<gene>
    <name evidence="1" type="ORF">A2784_02540</name>
</gene>
<comment type="caution">
    <text evidence="1">The sequence shown here is derived from an EMBL/GenBank/DDBJ whole genome shotgun (WGS) entry which is preliminary data.</text>
</comment>
<name>A0A1G1VUU5_9BACT</name>
<dbReference type="EMBL" id="MHCH01000002">
    <property type="protein sequence ID" value="OGY19181.1"/>
    <property type="molecule type" value="Genomic_DNA"/>
</dbReference>
<proteinExistence type="predicted"/>
<protein>
    <submittedName>
        <fullName evidence="1">Uncharacterized protein</fullName>
    </submittedName>
</protein>
<evidence type="ECO:0000313" key="1">
    <source>
        <dbReference type="EMBL" id="OGY19181.1"/>
    </source>
</evidence>
<organism evidence="1 2">
    <name type="scientific">Candidatus Chisholmbacteria bacterium RIFCSPHIGHO2_01_FULL_48_12</name>
    <dbReference type="NCBI Taxonomy" id="1797589"/>
    <lineage>
        <taxon>Bacteria</taxon>
        <taxon>Candidatus Chisholmiibacteriota</taxon>
    </lineage>
</organism>
<dbReference type="AlphaFoldDB" id="A0A1G1VUU5"/>
<reference evidence="1 2" key="1">
    <citation type="journal article" date="2016" name="Nat. Commun.">
        <title>Thousands of microbial genomes shed light on interconnected biogeochemical processes in an aquifer system.</title>
        <authorList>
            <person name="Anantharaman K."/>
            <person name="Brown C.T."/>
            <person name="Hug L.A."/>
            <person name="Sharon I."/>
            <person name="Castelle C.J."/>
            <person name="Probst A.J."/>
            <person name="Thomas B.C."/>
            <person name="Singh A."/>
            <person name="Wilkins M.J."/>
            <person name="Karaoz U."/>
            <person name="Brodie E.L."/>
            <person name="Williams K.H."/>
            <person name="Hubbard S.S."/>
            <person name="Banfield J.F."/>
        </authorList>
    </citation>
    <scope>NUCLEOTIDE SEQUENCE [LARGE SCALE GENOMIC DNA]</scope>
</reference>
<dbReference type="STRING" id="1797589.A2784_02540"/>
<accession>A0A1G1VUU5</accession>
<sequence>MRFMGEVNFPHTQEGYGAAQIEFAEKYYPMLTDQQKIIVGQLACAIVEGPLSPKDADMVIKKDLEGCRQSGVSGEIIQAVQEFGRQWAKNLYPDRA</sequence>
<evidence type="ECO:0000313" key="2">
    <source>
        <dbReference type="Proteomes" id="UP000177324"/>
    </source>
</evidence>
<dbReference type="Proteomes" id="UP000177324">
    <property type="component" value="Unassembled WGS sequence"/>
</dbReference>